<organism evidence="1 2">
    <name type="scientific">Tenebrio molitor</name>
    <name type="common">Yellow mealworm beetle</name>
    <dbReference type="NCBI Taxonomy" id="7067"/>
    <lineage>
        <taxon>Eukaryota</taxon>
        <taxon>Metazoa</taxon>
        <taxon>Ecdysozoa</taxon>
        <taxon>Arthropoda</taxon>
        <taxon>Hexapoda</taxon>
        <taxon>Insecta</taxon>
        <taxon>Pterygota</taxon>
        <taxon>Neoptera</taxon>
        <taxon>Endopterygota</taxon>
        <taxon>Coleoptera</taxon>
        <taxon>Polyphaga</taxon>
        <taxon>Cucujiformia</taxon>
        <taxon>Tenebrionidae</taxon>
        <taxon>Tenebrio</taxon>
    </lineage>
</organism>
<reference evidence="1" key="2">
    <citation type="submission" date="2021-08" db="EMBL/GenBank/DDBJ databases">
        <authorList>
            <person name="Eriksson T."/>
        </authorList>
    </citation>
    <scope>NUCLEOTIDE SEQUENCE</scope>
    <source>
        <strain evidence="1">Stoneville</strain>
        <tissue evidence="1">Whole head</tissue>
    </source>
</reference>
<dbReference type="Proteomes" id="UP000719412">
    <property type="component" value="Unassembled WGS sequence"/>
</dbReference>
<dbReference type="AlphaFoldDB" id="A0A8J6L128"/>
<protein>
    <submittedName>
        <fullName evidence="1">Uncharacterized protein</fullName>
    </submittedName>
</protein>
<gene>
    <name evidence="1" type="ORF">GEV33_014973</name>
</gene>
<accession>A0A8J6L128</accession>
<proteinExistence type="predicted"/>
<reference evidence="1" key="1">
    <citation type="journal article" date="2020" name="J Insects Food Feed">
        <title>The yellow mealworm (Tenebrio molitor) genome: a resource for the emerging insects as food and feed industry.</title>
        <authorList>
            <person name="Eriksson T."/>
            <person name="Andere A."/>
            <person name="Kelstrup H."/>
            <person name="Emery V."/>
            <person name="Picard C."/>
        </authorList>
    </citation>
    <scope>NUCLEOTIDE SEQUENCE</scope>
    <source>
        <strain evidence="1">Stoneville</strain>
        <tissue evidence="1">Whole head</tissue>
    </source>
</reference>
<evidence type="ECO:0000313" key="1">
    <source>
        <dbReference type="EMBL" id="KAH0807819.1"/>
    </source>
</evidence>
<name>A0A8J6L128_TENMO</name>
<comment type="caution">
    <text evidence="1">The sequence shown here is derived from an EMBL/GenBank/DDBJ whole genome shotgun (WGS) entry which is preliminary data.</text>
</comment>
<dbReference type="EMBL" id="JABDTM020029654">
    <property type="protein sequence ID" value="KAH0807819.1"/>
    <property type="molecule type" value="Genomic_DNA"/>
</dbReference>
<evidence type="ECO:0000313" key="2">
    <source>
        <dbReference type="Proteomes" id="UP000719412"/>
    </source>
</evidence>
<keyword evidence="2" id="KW-1185">Reference proteome</keyword>
<sequence length="242" mass="27550">MGVVRHEARTSLLKPRSATEAVRNSKIRRFPHSRSGLAEIVNRGTFRVCIAPVKNATADASISQIPTVLHTRERERTRERGTAIGCCFHSSRPLRARLFGIFSSPFSAWVDGWNSARGRGRRGAADRWTDGCEAREDGAIIELRRDNNDNRRNSWLARKRDYFNSTAKRNWMIKDDVEERRHAEPPIWGARSAAEPHPPLPTTELLNREIVALDLHIGPTRRSKTVEIVKILSQDVKKDDDE</sequence>